<evidence type="ECO:0000313" key="4">
    <source>
        <dbReference type="Proteomes" id="UP000569914"/>
    </source>
</evidence>
<accession>A0A7Y9IAU5</accession>
<dbReference type="EMBL" id="JACCBU010000001">
    <property type="protein sequence ID" value="NYE73430.1"/>
    <property type="molecule type" value="Genomic_DNA"/>
</dbReference>
<evidence type="ECO:0000313" key="3">
    <source>
        <dbReference type="EMBL" id="NYE73430.1"/>
    </source>
</evidence>
<protein>
    <submittedName>
        <fullName evidence="3">Membrane protease YdiL (CAAX protease family)</fullName>
    </submittedName>
</protein>
<dbReference type="GO" id="GO:0080120">
    <property type="term" value="P:CAAX-box protein maturation"/>
    <property type="evidence" value="ECO:0007669"/>
    <property type="project" value="UniProtKB-ARBA"/>
</dbReference>
<feature type="transmembrane region" description="Helical" evidence="1">
    <location>
        <begin position="96"/>
        <end position="122"/>
    </location>
</feature>
<keyword evidence="1" id="KW-1133">Transmembrane helix</keyword>
<dbReference type="GO" id="GO:0004175">
    <property type="term" value="F:endopeptidase activity"/>
    <property type="evidence" value="ECO:0007669"/>
    <property type="project" value="UniProtKB-ARBA"/>
</dbReference>
<evidence type="ECO:0000259" key="2">
    <source>
        <dbReference type="Pfam" id="PF02517"/>
    </source>
</evidence>
<dbReference type="Pfam" id="PF02517">
    <property type="entry name" value="Rce1-like"/>
    <property type="match status" value="1"/>
</dbReference>
<keyword evidence="1" id="KW-0812">Transmembrane</keyword>
<dbReference type="AlphaFoldDB" id="A0A7Y9IAU5"/>
<keyword evidence="3" id="KW-0378">Hydrolase</keyword>
<name>A0A7Y9IAU5_9ACTN</name>
<dbReference type="GO" id="GO:0006508">
    <property type="term" value="P:proteolysis"/>
    <property type="evidence" value="ECO:0007669"/>
    <property type="project" value="UniProtKB-KW"/>
</dbReference>
<dbReference type="InterPro" id="IPR003675">
    <property type="entry name" value="Rce1/LyrA-like_dom"/>
</dbReference>
<feature type="transmembrane region" description="Helical" evidence="1">
    <location>
        <begin position="213"/>
        <end position="230"/>
    </location>
</feature>
<feature type="domain" description="CAAX prenyl protease 2/Lysostaphin resistance protein A-like" evidence="2">
    <location>
        <begin position="135"/>
        <end position="246"/>
    </location>
</feature>
<gene>
    <name evidence="3" type="ORF">BKA15_004759</name>
</gene>
<feature type="transmembrane region" description="Helical" evidence="1">
    <location>
        <begin position="57"/>
        <end position="75"/>
    </location>
</feature>
<proteinExistence type="predicted"/>
<comment type="caution">
    <text evidence="3">The sequence shown here is derived from an EMBL/GenBank/DDBJ whole genome shotgun (WGS) entry which is preliminary data.</text>
</comment>
<feature type="transmembrane region" description="Helical" evidence="1">
    <location>
        <begin position="128"/>
        <end position="147"/>
    </location>
</feature>
<dbReference type="Proteomes" id="UP000569914">
    <property type="component" value="Unassembled WGS sequence"/>
</dbReference>
<feature type="transmembrane region" description="Helical" evidence="1">
    <location>
        <begin position="270"/>
        <end position="288"/>
    </location>
</feature>
<sequence length="293" mass="30479">MSVETTPTTTTGRPSWRLTLGRALAAMIIFCVALGVASGIGLGVATMMGWPWPAGPLLQAALCTVITLAGIGWLARVTRSAAEWYGFRRSKIIRDLGIGVGVIAAAALVVIGPTAVLGGIHFQGVDPAPLLAWLGVTVIVATGLETFPEELAFRGLAYSSLRGRLRPFLAATAATVIFVLAPGLATTITALVTRALGAGEPPWYSLAPAGQDTVSYLMLLVLWSCCLIQARQVTGSIWVGVGAHLLLLIINRTLLGSATGSGVELASPDLILIIPGYVILATVGFGLLRGRWS</sequence>
<keyword evidence="4" id="KW-1185">Reference proteome</keyword>
<feature type="transmembrane region" description="Helical" evidence="1">
    <location>
        <begin position="168"/>
        <end position="193"/>
    </location>
</feature>
<evidence type="ECO:0000256" key="1">
    <source>
        <dbReference type="SAM" id="Phobius"/>
    </source>
</evidence>
<dbReference type="RefSeq" id="WP_179754914.1">
    <property type="nucleotide sequence ID" value="NZ_JACCBU010000001.1"/>
</dbReference>
<keyword evidence="3" id="KW-0645">Protease</keyword>
<feature type="transmembrane region" description="Helical" evidence="1">
    <location>
        <begin position="23"/>
        <end position="45"/>
    </location>
</feature>
<feature type="transmembrane region" description="Helical" evidence="1">
    <location>
        <begin position="237"/>
        <end position="258"/>
    </location>
</feature>
<organism evidence="3 4">
    <name type="scientific">Microlunatus parietis</name>
    <dbReference type="NCBI Taxonomy" id="682979"/>
    <lineage>
        <taxon>Bacteria</taxon>
        <taxon>Bacillati</taxon>
        <taxon>Actinomycetota</taxon>
        <taxon>Actinomycetes</taxon>
        <taxon>Propionibacteriales</taxon>
        <taxon>Propionibacteriaceae</taxon>
        <taxon>Microlunatus</taxon>
    </lineage>
</organism>
<keyword evidence="1" id="KW-0472">Membrane</keyword>
<reference evidence="3 4" key="1">
    <citation type="submission" date="2020-07" db="EMBL/GenBank/DDBJ databases">
        <title>Sequencing the genomes of 1000 actinobacteria strains.</title>
        <authorList>
            <person name="Klenk H.-P."/>
        </authorList>
    </citation>
    <scope>NUCLEOTIDE SEQUENCE [LARGE SCALE GENOMIC DNA]</scope>
    <source>
        <strain evidence="3 4">DSM 22083</strain>
    </source>
</reference>